<protein>
    <submittedName>
        <fullName evidence="3">DNA polymerase-3 subunit delta</fullName>
        <ecNumber evidence="3">2.7.7.7</ecNumber>
    </submittedName>
</protein>
<dbReference type="GO" id="GO:0003887">
    <property type="term" value="F:DNA-directed DNA polymerase activity"/>
    <property type="evidence" value="ECO:0007669"/>
    <property type="project" value="UniProtKB-EC"/>
</dbReference>
<dbReference type="SMART" id="SM00382">
    <property type="entry name" value="AAA"/>
    <property type="match status" value="1"/>
</dbReference>
<reference evidence="3 4" key="1">
    <citation type="submission" date="2020-03" db="EMBL/GenBank/DDBJ databases">
        <title>Genomic Encyclopedia of Type Strains, Phase IV (KMG-IV): sequencing the most valuable type-strain genomes for metagenomic binning, comparative biology and taxonomic classification.</title>
        <authorList>
            <person name="Goeker M."/>
        </authorList>
    </citation>
    <scope>NUCLEOTIDE SEQUENCE [LARGE SCALE GENOMIC DNA]</scope>
    <source>
        <strain evidence="3 4">DSM 19867</strain>
    </source>
</reference>
<dbReference type="EMBL" id="JAASRM010000001">
    <property type="protein sequence ID" value="NIK89963.1"/>
    <property type="molecule type" value="Genomic_DNA"/>
</dbReference>
<comment type="caution">
    <text evidence="3">The sequence shown here is derived from an EMBL/GenBank/DDBJ whole genome shotgun (WGS) entry which is preliminary data.</text>
</comment>
<dbReference type="Pfam" id="PF13177">
    <property type="entry name" value="DNA_pol3_delta2"/>
    <property type="match status" value="1"/>
</dbReference>
<dbReference type="EC" id="2.7.7.7" evidence="3"/>
<dbReference type="Proteomes" id="UP000570514">
    <property type="component" value="Unassembled WGS sequence"/>
</dbReference>
<evidence type="ECO:0000259" key="2">
    <source>
        <dbReference type="SMART" id="SM00382"/>
    </source>
</evidence>
<dbReference type="GO" id="GO:0006261">
    <property type="term" value="P:DNA-templated DNA replication"/>
    <property type="evidence" value="ECO:0007669"/>
    <property type="project" value="TreeGrafter"/>
</dbReference>
<organism evidence="3 4">
    <name type="scientific">Rhizomicrobium palustre</name>
    <dbReference type="NCBI Taxonomy" id="189966"/>
    <lineage>
        <taxon>Bacteria</taxon>
        <taxon>Pseudomonadati</taxon>
        <taxon>Pseudomonadota</taxon>
        <taxon>Alphaproteobacteria</taxon>
        <taxon>Micropepsales</taxon>
        <taxon>Micropepsaceae</taxon>
        <taxon>Rhizomicrobium</taxon>
    </lineage>
</organism>
<dbReference type="AlphaFoldDB" id="A0A846N2X1"/>
<dbReference type="SUPFAM" id="SSF52540">
    <property type="entry name" value="P-loop containing nucleoside triphosphate hydrolases"/>
    <property type="match status" value="1"/>
</dbReference>
<keyword evidence="3" id="KW-0548">Nucleotidyltransferase</keyword>
<gene>
    <name evidence="3" type="ORF">FHS83_003281</name>
</gene>
<dbReference type="InterPro" id="IPR050238">
    <property type="entry name" value="DNA_Rep/Repair_Clamp_Loader"/>
</dbReference>
<dbReference type="CDD" id="cd00009">
    <property type="entry name" value="AAA"/>
    <property type="match status" value="1"/>
</dbReference>
<dbReference type="InterPro" id="IPR027417">
    <property type="entry name" value="P-loop_NTPase"/>
</dbReference>
<accession>A0A846N2X1</accession>
<dbReference type="NCBIfam" id="NF005677">
    <property type="entry name" value="PRK07471.1"/>
    <property type="match status" value="1"/>
</dbReference>
<proteinExistence type="predicted"/>
<feature type="region of interest" description="Disordered" evidence="1">
    <location>
        <begin position="1"/>
        <end position="23"/>
    </location>
</feature>
<sequence length="352" mass="37988">MAPRKPKVQESAELDRVEGAPHPRETMRLVGQDAALSIVSRALRGRRPPQAWLMCGPPGVGKATMAYRIARYLLAYGASDQGPEDLSVAPNDPAALQVLAGAHPGLLVLKRGYNDQGKLMTVLGVDEMSRLNSFFGMTSGAGGWRVVIIDTADDMNDNAANALLKLLEEPPSRAMLLLLTNTPGRLLPTIRSRCQRLMLKPLSETDMQSELAKLLPDMAGEERKSLAALSGGSLGAALRLAQGEGLALAEQATALIDRAGNPDMLALYSLSDKLSRITDGLDLLGDFLAQNLTERIRARAMQGQTGLHKWVDALERLRRHFARSDALHLDPRQSLIGAARELSATTRRAGPV</sequence>
<dbReference type="RefSeq" id="WP_167084119.1">
    <property type="nucleotide sequence ID" value="NZ_BAAADC010000001.1"/>
</dbReference>
<feature type="domain" description="AAA+ ATPase" evidence="2">
    <location>
        <begin position="48"/>
        <end position="202"/>
    </location>
</feature>
<keyword evidence="3" id="KW-0808">Transferase</keyword>
<dbReference type="PANTHER" id="PTHR11669:SF8">
    <property type="entry name" value="DNA POLYMERASE III SUBUNIT DELTA"/>
    <property type="match status" value="1"/>
</dbReference>
<evidence type="ECO:0000256" key="1">
    <source>
        <dbReference type="SAM" id="MobiDB-lite"/>
    </source>
</evidence>
<dbReference type="GO" id="GO:0009360">
    <property type="term" value="C:DNA polymerase III complex"/>
    <property type="evidence" value="ECO:0007669"/>
    <property type="project" value="TreeGrafter"/>
</dbReference>
<keyword evidence="4" id="KW-1185">Reference proteome</keyword>
<evidence type="ECO:0000313" key="4">
    <source>
        <dbReference type="Proteomes" id="UP000570514"/>
    </source>
</evidence>
<dbReference type="Gene3D" id="3.40.50.300">
    <property type="entry name" value="P-loop containing nucleotide triphosphate hydrolases"/>
    <property type="match status" value="1"/>
</dbReference>
<dbReference type="PANTHER" id="PTHR11669">
    <property type="entry name" value="REPLICATION FACTOR C / DNA POLYMERASE III GAMMA-TAU SUBUNIT"/>
    <property type="match status" value="1"/>
</dbReference>
<name>A0A846N2X1_9PROT</name>
<dbReference type="InterPro" id="IPR003593">
    <property type="entry name" value="AAA+_ATPase"/>
</dbReference>
<evidence type="ECO:0000313" key="3">
    <source>
        <dbReference type="EMBL" id="NIK89963.1"/>
    </source>
</evidence>
<feature type="compositionally biased region" description="Basic and acidic residues" evidence="1">
    <location>
        <begin position="7"/>
        <end position="23"/>
    </location>
</feature>